<gene>
    <name evidence="9" type="ORF">A3I42_02500</name>
</gene>
<evidence type="ECO:0000256" key="1">
    <source>
        <dbReference type="ARBA" id="ARBA00004651"/>
    </source>
</evidence>
<keyword evidence="3" id="KW-0813">Transport</keyword>
<dbReference type="GO" id="GO:0015087">
    <property type="term" value="F:cobalt ion transmembrane transporter activity"/>
    <property type="evidence" value="ECO:0007669"/>
    <property type="project" value="TreeGrafter"/>
</dbReference>
<organism evidence="9 10">
    <name type="scientific">Candidatus Uhrbacteria bacterium RIFCSPLOWO2_02_FULL_49_11</name>
    <dbReference type="NCBI Taxonomy" id="1802409"/>
    <lineage>
        <taxon>Bacteria</taxon>
        <taxon>Candidatus Uhriibacteriota</taxon>
    </lineage>
</organism>
<comment type="subcellular location">
    <subcellularLocation>
        <location evidence="1">Cell membrane</location>
        <topology evidence="1">Multi-pass membrane protein</topology>
    </subcellularLocation>
</comment>
<comment type="caution">
    <text evidence="9">The sequence shown here is derived from an EMBL/GenBank/DDBJ whole genome shotgun (WGS) entry which is preliminary data.</text>
</comment>
<dbReference type="Gene3D" id="3.30.460.20">
    <property type="entry name" value="CorA soluble domain-like"/>
    <property type="match status" value="1"/>
</dbReference>
<dbReference type="Proteomes" id="UP000178264">
    <property type="component" value="Unassembled WGS sequence"/>
</dbReference>
<evidence type="ECO:0000256" key="5">
    <source>
        <dbReference type="ARBA" id="ARBA00022692"/>
    </source>
</evidence>
<evidence type="ECO:0000256" key="8">
    <source>
        <dbReference type="SAM" id="Phobius"/>
    </source>
</evidence>
<name>A0A1F7VB43_9BACT</name>
<sequence>MLHANIIKTKKMRWIDVPRFGNAELEMLAEEFSFHPLDLKACLPPIQRPKIATYPEYTFLILQFPIYNRETRRIEPVEMDFFIGVNYLITVHDSRHPTIMEFFDQCHRDLQARTNHMSESVPSLLYELLNRLLLSTYPMLNHVSLDIDAVEGNILSDDQKEVISEILILKRNIVNFRKIMQAHKYVIQKLIESNALPASHKFRAYFEGLVDHTKEIWDTLANYQDTVNAMHDAHASLINTRSNQAMRVLTAFAVIVFPLTLIAAIFSMRTEYTPLARHPSGFWYIISGMALLGIFMLVFFKRRRWL</sequence>
<reference evidence="9 10" key="1">
    <citation type="journal article" date="2016" name="Nat. Commun.">
        <title>Thousands of microbial genomes shed light on interconnected biogeochemical processes in an aquifer system.</title>
        <authorList>
            <person name="Anantharaman K."/>
            <person name="Brown C.T."/>
            <person name="Hug L.A."/>
            <person name="Sharon I."/>
            <person name="Castelle C.J."/>
            <person name="Probst A.J."/>
            <person name="Thomas B.C."/>
            <person name="Singh A."/>
            <person name="Wilkins M.J."/>
            <person name="Karaoz U."/>
            <person name="Brodie E.L."/>
            <person name="Williams K.H."/>
            <person name="Hubbard S.S."/>
            <person name="Banfield J.F."/>
        </authorList>
    </citation>
    <scope>NUCLEOTIDE SEQUENCE [LARGE SCALE GENOMIC DNA]</scope>
</reference>
<accession>A0A1F7VB43</accession>
<dbReference type="GO" id="GO:0015095">
    <property type="term" value="F:magnesium ion transmembrane transporter activity"/>
    <property type="evidence" value="ECO:0007669"/>
    <property type="project" value="TreeGrafter"/>
</dbReference>
<dbReference type="AlphaFoldDB" id="A0A1F7VB43"/>
<dbReference type="SUPFAM" id="SSF143865">
    <property type="entry name" value="CorA soluble domain-like"/>
    <property type="match status" value="1"/>
</dbReference>
<evidence type="ECO:0000256" key="3">
    <source>
        <dbReference type="ARBA" id="ARBA00022448"/>
    </source>
</evidence>
<dbReference type="Pfam" id="PF01544">
    <property type="entry name" value="CorA"/>
    <property type="match status" value="1"/>
</dbReference>
<dbReference type="GO" id="GO:0000287">
    <property type="term" value="F:magnesium ion binding"/>
    <property type="evidence" value="ECO:0007669"/>
    <property type="project" value="TreeGrafter"/>
</dbReference>
<dbReference type="Gene3D" id="1.20.58.340">
    <property type="entry name" value="Magnesium transport protein CorA, transmembrane region"/>
    <property type="match status" value="2"/>
</dbReference>
<keyword evidence="6 8" id="KW-1133">Transmembrane helix</keyword>
<evidence type="ECO:0000256" key="7">
    <source>
        <dbReference type="ARBA" id="ARBA00023136"/>
    </source>
</evidence>
<dbReference type="CDD" id="cd12822">
    <property type="entry name" value="TmCorA-like"/>
    <property type="match status" value="1"/>
</dbReference>
<keyword evidence="4" id="KW-1003">Cell membrane</keyword>
<evidence type="ECO:0000313" key="10">
    <source>
        <dbReference type="Proteomes" id="UP000178264"/>
    </source>
</evidence>
<evidence type="ECO:0008006" key="11">
    <source>
        <dbReference type="Google" id="ProtNLM"/>
    </source>
</evidence>
<evidence type="ECO:0000256" key="2">
    <source>
        <dbReference type="ARBA" id="ARBA00009765"/>
    </source>
</evidence>
<proteinExistence type="inferred from homology"/>
<dbReference type="SUPFAM" id="SSF144083">
    <property type="entry name" value="Magnesium transport protein CorA, transmembrane region"/>
    <property type="match status" value="1"/>
</dbReference>
<feature type="transmembrane region" description="Helical" evidence="8">
    <location>
        <begin position="248"/>
        <end position="269"/>
    </location>
</feature>
<dbReference type="GO" id="GO:0050897">
    <property type="term" value="F:cobalt ion binding"/>
    <property type="evidence" value="ECO:0007669"/>
    <property type="project" value="TreeGrafter"/>
</dbReference>
<comment type="similarity">
    <text evidence="2">Belongs to the CorA metal ion transporter (MIT) (TC 1.A.35) family.</text>
</comment>
<keyword evidence="7 8" id="KW-0472">Membrane</keyword>
<evidence type="ECO:0000256" key="4">
    <source>
        <dbReference type="ARBA" id="ARBA00022475"/>
    </source>
</evidence>
<keyword evidence="5 8" id="KW-0812">Transmembrane</keyword>
<dbReference type="GO" id="GO:0005886">
    <property type="term" value="C:plasma membrane"/>
    <property type="evidence" value="ECO:0007669"/>
    <property type="project" value="UniProtKB-SubCell"/>
</dbReference>
<evidence type="ECO:0000256" key="6">
    <source>
        <dbReference type="ARBA" id="ARBA00022989"/>
    </source>
</evidence>
<dbReference type="PANTHER" id="PTHR46494">
    <property type="entry name" value="CORA FAMILY METAL ION TRANSPORTER (EUROFUNG)"/>
    <property type="match status" value="1"/>
</dbReference>
<evidence type="ECO:0000313" key="9">
    <source>
        <dbReference type="EMBL" id="OGL87769.1"/>
    </source>
</evidence>
<dbReference type="PANTHER" id="PTHR46494:SF1">
    <property type="entry name" value="CORA FAMILY METAL ION TRANSPORTER (EUROFUNG)"/>
    <property type="match status" value="1"/>
</dbReference>
<protein>
    <recommendedName>
        <fullName evidence="11">Magnesium transport protein CorA</fullName>
    </recommendedName>
</protein>
<dbReference type="EMBL" id="MGER01000059">
    <property type="protein sequence ID" value="OGL87769.1"/>
    <property type="molecule type" value="Genomic_DNA"/>
</dbReference>
<feature type="transmembrane region" description="Helical" evidence="8">
    <location>
        <begin position="281"/>
        <end position="300"/>
    </location>
</feature>
<dbReference type="InterPro" id="IPR045863">
    <property type="entry name" value="CorA_TM1_TM2"/>
</dbReference>
<dbReference type="InterPro" id="IPR002523">
    <property type="entry name" value="MgTranspt_CorA/ZnTranspt_ZntB"/>
</dbReference>
<dbReference type="InterPro" id="IPR045861">
    <property type="entry name" value="CorA_cytoplasmic_dom"/>
</dbReference>